<name>A0A346XV43_9ACTN</name>
<dbReference type="PANTHER" id="PTHR36221">
    <property type="entry name" value="DUF742 DOMAIN-CONTAINING PROTEIN"/>
    <property type="match status" value="1"/>
</dbReference>
<evidence type="ECO:0000256" key="1">
    <source>
        <dbReference type="SAM" id="MobiDB-lite"/>
    </source>
</evidence>
<dbReference type="AlphaFoldDB" id="A0A346XV43"/>
<dbReference type="KEGG" id="euz:DVS28_a1391"/>
<protein>
    <submittedName>
        <fullName evidence="2">Multi-component regulatory system-6</fullName>
    </submittedName>
</protein>
<dbReference type="PANTHER" id="PTHR36221:SF1">
    <property type="entry name" value="DUF742 DOMAIN-CONTAINING PROTEIN"/>
    <property type="match status" value="1"/>
</dbReference>
<organism evidence="2 3">
    <name type="scientific">Euzebya pacifica</name>
    <dbReference type="NCBI Taxonomy" id="1608957"/>
    <lineage>
        <taxon>Bacteria</taxon>
        <taxon>Bacillati</taxon>
        <taxon>Actinomycetota</taxon>
        <taxon>Nitriliruptoria</taxon>
        <taxon>Euzebyales</taxon>
    </lineage>
</organism>
<feature type="region of interest" description="Disordered" evidence="1">
    <location>
        <begin position="1"/>
        <end position="28"/>
    </location>
</feature>
<evidence type="ECO:0000313" key="2">
    <source>
        <dbReference type="EMBL" id="AXV06090.1"/>
    </source>
</evidence>
<dbReference type="EMBL" id="CP031165">
    <property type="protein sequence ID" value="AXV06090.1"/>
    <property type="molecule type" value="Genomic_DNA"/>
</dbReference>
<proteinExistence type="predicted"/>
<dbReference type="InterPro" id="IPR007995">
    <property type="entry name" value="DUF742"/>
</dbReference>
<reference evidence="2 3" key="1">
    <citation type="submission" date="2018-09" db="EMBL/GenBank/DDBJ databases">
        <title>Complete genome sequence of Euzebya sp. DY32-46 isolated from seawater of Pacific Ocean.</title>
        <authorList>
            <person name="Xu L."/>
            <person name="Wu Y.-H."/>
            <person name="Xu X.-W."/>
        </authorList>
    </citation>
    <scope>NUCLEOTIDE SEQUENCE [LARGE SCALE GENOMIC DNA]</scope>
    <source>
        <strain evidence="2 3">DY32-46</strain>
    </source>
</reference>
<accession>A0A346XV43</accession>
<evidence type="ECO:0000313" key="3">
    <source>
        <dbReference type="Proteomes" id="UP000264006"/>
    </source>
</evidence>
<dbReference type="OrthoDB" id="3296462at2"/>
<dbReference type="Proteomes" id="UP000264006">
    <property type="component" value="Chromosome"/>
</dbReference>
<keyword evidence="3" id="KW-1185">Reference proteome</keyword>
<sequence length="126" mass="13732">MSAPETDPPERPYTRLTRPYALTGGRTEPPDASLAIEALVEMSWRGYDARDDIRFEKAEILDLTQRTISVAEVAAHLDVPLGVARVLVGDLAEEGLVIIHPPPDAETGGAQDPKLLEKVLHGLRTL</sequence>
<gene>
    <name evidence="2" type="ORF">DVS28_a1391</name>
</gene>
<dbReference type="RefSeq" id="WP_114590796.1">
    <property type="nucleotide sequence ID" value="NZ_CAXIBR010000126.1"/>
</dbReference>
<dbReference type="Pfam" id="PF05331">
    <property type="entry name" value="DUF742"/>
    <property type="match status" value="1"/>
</dbReference>